<accession>A0A0F9ARG9</accession>
<dbReference type="AlphaFoldDB" id="A0A0F9ARG9"/>
<dbReference type="InterPro" id="IPR011604">
    <property type="entry name" value="PDDEXK-like_dom_sf"/>
</dbReference>
<name>A0A0F9ARG9_9ZZZZ</name>
<protein>
    <recommendedName>
        <fullName evidence="2">PD-(D/E)XK endonuclease-like domain-containing protein</fullName>
    </recommendedName>
</protein>
<gene>
    <name evidence="1" type="ORF">LCGC14_2618490</name>
</gene>
<dbReference type="Gene3D" id="3.90.320.10">
    <property type="match status" value="1"/>
</dbReference>
<sequence>RNIGCEVHDADEKSEQFEVKAIHGHFSGHMDGCAVRIPEAPKTWHVLEFKTHNAKSFVNLKRQDVQKAKPQHYDQMQIYMHLTSITRALYLAVNKDTDDLYSERIHYDAEYASQLMDKAEGIIVAISPPKRKGSRPDSYHCKWCDAQSLCWGYEHEKDILKVIPKCSALPITTLSCRQCCHAGPVMSGQHGQWTCKKHKRGLSPECQSQPCGDHFVIPKLFPFVKEYEFGGKDELGYECREFINHDDFSWRHGYAYGGYSSTELQKLPVSLLKNEMITTAKDLFGAKVTDCQQDVLHRYPEEDSRTIWKGPTGELEAAWDKKYGEKLLELTPIARCNLPFHNAAEFEGGRVAIVWKEKEQIGTTQAEIREGVE</sequence>
<organism evidence="1">
    <name type="scientific">marine sediment metagenome</name>
    <dbReference type="NCBI Taxonomy" id="412755"/>
    <lineage>
        <taxon>unclassified sequences</taxon>
        <taxon>metagenomes</taxon>
        <taxon>ecological metagenomes</taxon>
    </lineage>
</organism>
<evidence type="ECO:0000313" key="1">
    <source>
        <dbReference type="EMBL" id="KKL04197.1"/>
    </source>
</evidence>
<comment type="caution">
    <text evidence="1">The sequence shown here is derived from an EMBL/GenBank/DDBJ whole genome shotgun (WGS) entry which is preliminary data.</text>
</comment>
<evidence type="ECO:0008006" key="2">
    <source>
        <dbReference type="Google" id="ProtNLM"/>
    </source>
</evidence>
<dbReference type="InterPro" id="IPR011335">
    <property type="entry name" value="Restrct_endonuc-II-like"/>
</dbReference>
<feature type="non-terminal residue" evidence="1">
    <location>
        <position position="1"/>
    </location>
</feature>
<proteinExistence type="predicted"/>
<reference evidence="1" key="1">
    <citation type="journal article" date="2015" name="Nature">
        <title>Complex archaea that bridge the gap between prokaryotes and eukaryotes.</title>
        <authorList>
            <person name="Spang A."/>
            <person name="Saw J.H."/>
            <person name="Jorgensen S.L."/>
            <person name="Zaremba-Niedzwiedzka K."/>
            <person name="Martijn J."/>
            <person name="Lind A.E."/>
            <person name="van Eijk R."/>
            <person name="Schleper C."/>
            <person name="Guy L."/>
            <person name="Ettema T.J."/>
        </authorList>
    </citation>
    <scope>NUCLEOTIDE SEQUENCE</scope>
</reference>
<dbReference type="EMBL" id="LAZR01044626">
    <property type="protein sequence ID" value="KKL04197.1"/>
    <property type="molecule type" value="Genomic_DNA"/>
</dbReference>
<dbReference type="SUPFAM" id="SSF52980">
    <property type="entry name" value="Restriction endonuclease-like"/>
    <property type="match status" value="1"/>
</dbReference>